<dbReference type="KEGG" id="vg:26646530"/>
<keyword evidence="4" id="KW-1185">Reference proteome</keyword>
<dbReference type="InterPro" id="IPR003615">
    <property type="entry name" value="HNH_nuc"/>
</dbReference>
<dbReference type="SUPFAM" id="SSF54060">
    <property type="entry name" value="His-Me finger endonucleases"/>
    <property type="match status" value="1"/>
</dbReference>
<sequence>MIELTKDIDLETVLDNLYYDETSPSCLRWKVSRPGCAFHGVAGTKRKDGYWSVQLNKERYLAHRIVWLLFNYKIDSKLVIDHIDRNPSNNFIDNLRLVTQAENNQNKGDYRKA</sequence>
<organism evidence="2 4">
    <name type="scientific">Salmonella phage Shivani</name>
    <dbReference type="NCBI Taxonomy" id="1572715"/>
    <lineage>
        <taxon>Viruses</taxon>
        <taxon>Duplodnaviria</taxon>
        <taxon>Heunggongvirae</taxon>
        <taxon>Uroviricota</taxon>
        <taxon>Caudoviricetes</taxon>
        <taxon>Demerecviridae</taxon>
        <taxon>Markadamsvirinae</taxon>
        <taxon>Tequintavirus</taxon>
        <taxon>Tequintavirus shivani</taxon>
    </lineage>
</organism>
<keyword evidence="2" id="KW-0540">Nuclease</keyword>
<name>A0A0A7TWE4_9CAUD</name>
<dbReference type="GeneID" id="26646530"/>
<keyword evidence="2" id="KW-0378">Hydrolase</keyword>
<dbReference type="RefSeq" id="YP_009194807.1">
    <property type="nucleotide sequence ID" value="NC_028754.1"/>
</dbReference>
<dbReference type="GeneID" id="26646684"/>
<dbReference type="Gene3D" id="3.90.75.20">
    <property type="match status" value="1"/>
</dbReference>
<gene>
    <name evidence="3" type="ORF">CPT_Shivani163</name>
    <name evidence="2" type="ORF">CPT_Shivani9</name>
</gene>
<dbReference type="KEGG" id="vg:26646684"/>
<reference evidence="2" key="2">
    <citation type="journal article" date="2015" name="Genome Announc.">
        <title>Complete Genome Sequence of Salmonella enterica Serovar Typhimurium Siphophage Shivani.</title>
        <authorList>
            <person name="Piya D."/>
            <person name="Xie Y."/>
            <person name="Hernandez Morales A.C."/>
            <person name="Kuty Everett G.F."/>
        </authorList>
    </citation>
    <scope>NUCLEOTIDE SEQUENCE</scope>
</reference>
<dbReference type="OrthoDB" id="21336at10239"/>
<proteinExistence type="predicted"/>
<dbReference type="Proteomes" id="UP000031070">
    <property type="component" value="Segment"/>
</dbReference>
<reference evidence="4" key="1">
    <citation type="submission" date="2014-11" db="EMBL/GenBank/DDBJ databases">
        <title>Complete Genome of Salmonella enterica serovar Typhimurium Siphophage Shivani.</title>
        <authorList>
            <person name="Piya D."/>
            <person name="Xie Y."/>
            <person name="Hernandez A.C."/>
            <person name="Everett G.F.K."/>
        </authorList>
    </citation>
    <scope>NUCLEOTIDE SEQUENCE [LARGE SCALE GENOMIC DNA]</scope>
</reference>
<dbReference type="GO" id="GO:0004519">
    <property type="term" value="F:endonuclease activity"/>
    <property type="evidence" value="ECO:0007669"/>
    <property type="project" value="UniProtKB-KW"/>
</dbReference>
<dbReference type="InterPro" id="IPR044925">
    <property type="entry name" value="His-Me_finger_sf"/>
</dbReference>
<accession>A0A0A7TWE4</accession>
<evidence type="ECO:0000259" key="1">
    <source>
        <dbReference type="SMART" id="SM00507"/>
    </source>
</evidence>
<protein>
    <submittedName>
        <fullName evidence="2">HNH homing endonuclease</fullName>
    </submittedName>
</protein>
<feature type="domain" description="HNH nuclease" evidence="1">
    <location>
        <begin position="56"/>
        <end position="104"/>
    </location>
</feature>
<evidence type="ECO:0000313" key="2">
    <source>
        <dbReference type="EMBL" id="AJA73456.1"/>
    </source>
</evidence>
<evidence type="ECO:0000313" key="4">
    <source>
        <dbReference type="Proteomes" id="UP000031070"/>
    </source>
</evidence>
<dbReference type="RefSeq" id="YP_009194653.1">
    <property type="nucleotide sequence ID" value="NC_028754.1"/>
</dbReference>
<keyword evidence="2" id="KW-0255">Endonuclease</keyword>
<evidence type="ECO:0000313" key="3">
    <source>
        <dbReference type="EMBL" id="AJA73610.1"/>
    </source>
</evidence>
<dbReference type="Pfam" id="PF13392">
    <property type="entry name" value="HNH_3"/>
    <property type="match status" value="1"/>
</dbReference>
<dbReference type="SMART" id="SM00507">
    <property type="entry name" value="HNHc"/>
    <property type="match status" value="1"/>
</dbReference>
<dbReference type="EMBL" id="KP143763">
    <property type="protein sequence ID" value="AJA73456.1"/>
    <property type="molecule type" value="Genomic_DNA"/>
</dbReference>
<dbReference type="EMBL" id="KP143763">
    <property type="protein sequence ID" value="AJA73610.1"/>
    <property type="molecule type" value="Genomic_DNA"/>
</dbReference>